<evidence type="ECO:0000313" key="3">
    <source>
        <dbReference type="EMBL" id="MFC0319471.1"/>
    </source>
</evidence>
<dbReference type="PANTHER" id="PTHR32060">
    <property type="entry name" value="TAIL-SPECIFIC PROTEASE"/>
    <property type="match status" value="1"/>
</dbReference>
<keyword evidence="4" id="KW-1185">Reference proteome</keyword>
<dbReference type="InterPro" id="IPR029045">
    <property type="entry name" value="ClpP/crotonase-like_dom_sf"/>
</dbReference>
<gene>
    <name evidence="3" type="ORF">ACFFI0_14215</name>
</gene>
<feature type="chain" id="PRO_5046201436" evidence="1">
    <location>
        <begin position="21"/>
        <end position="756"/>
    </location>
</feature>
<dbReference type="PANTHER" id="PTHR32060:SF22">
    <property type="entry name" value="CARBOXYL-TERMINAL-PROCESSING PEPTIDASE 3, CHLOROPLASTIC"/>
    <property type="match status" value="1"/>
</dbReference>
<dbReference type="Gene3D" id="3.90.226.10">
    <property type="entry name" value="2-enoyl-CoA Hydratase, Chain A, domain 1"/>
    <property type="match status" value="1"/>
</dbReference>
<accession>A0ABV6HKP9</accession>
<protein>
    <submittedName>
        <fullName evidence="3">S41 family peptidase</fullName>
    </submittedName>
</protein>
<dbReference type="SUPFAM" id="SSF52096">
    <property type="entry name" value="ClpP/crotonase"/>
    <property type="match status" value="1"/>
</dbReference>
<dbReference type="EMBL" id="JBHLWO010000002">
    <property type="protein sequence ID" value="MFC0319471.1"/>
    <property type="molecule type" value="Genomic_DNA"/>
</dbReference>
<evidence type="ECO:0000313" key="4">
    <source>
        <dbReference type="Proteomes" id="UP001589774"/>
    </source>
</evidence>
<evidence type="ECO:0000259" key="2">
    <source>
        <dbReference type="Pfam" id="PF03572"/>
    </source>
</evidence>
<name>A0ABV6HKP9_9SPHI</name>
<evidence type="ECO:0000256" key="1">
    <source>
        <dbReference type="SAM" id="SignalP"/>
    </source>
</evidence>
<reference evidence="3 4" key="1">
    <citation type="submission" date="2024-09" db="EMBL/GenBank/DDBJ databases">
        <authorList>
            <person name="Sun Q."/>
            <person name="Mori K."/>
        </authorList>
    </citation>
    <scope>NUCLEOTIDE SEQUENCE [LARGE SCALE GENOMIC DNA]</scope>
    <source>
        <strain evidence="3 4">CCM 7765</strain>
    </source>
</reference>
<dbReference type="RefSeq" id="WP_130855922.1">
    <property type="nucleotide sequence ID" value="NZ_JBHLWO010000002.1"/>
</dbReference>
<sequence>MNRLLILFILCFQLHPLAYAQPSKQQKRNLMAFSKLFGYVRYFYPADELQNDSCWNAIAIYGIQRMLTVKNDKELIAELRALFCPLVPQAKIDFSDKIDSFTLTDTVNNCKDRLVYWQHQGFGLNSNMSVPFRSIRVNSKIEYDQNKSPLSYFSVTKVLQLEKYKGKPFVFTLDITAKPTSDNYKDNLFAGPCLSSEDLEELNTERKAIAEVKESFIFRGTIDRNLPLIQFGCYIDPSVENVQINSPQLFIHNSDNKLIPIDLDLAELIDFSGDLNIERTKYAFMIGKVRHEPLFNREIKAGEVIRKELVSDISVLIPLSLYSNGIHTYPVVDSATLDRFQKKASVKFLGQDEKAIETRLACLIQAWNVLKHSFPYWKEASAAPDSIFERSLEKAFFDVDKQDFLSTLQLLTVPLNDGQMYVDLYNETKDDATASVPLLATSIDNRIFVKMVMDQDLSKRVQIGDEIMNINGRSAMEYLREKEDLISGSQQWKRSKGLTILFNGPKHSSLKMKLRTAEGEKRIQIPRSEMSRAPQNNSVSLYQRATGWINKALYYVDLTSDKFGTNPYILQEMDEAKAIIFDMRGYPPATISSAQMLNQIQEQLTTSEIIGHRIYVPQILYPDYQNVHYKVLTHLIHPAQKRWKAKAYFLTDANAISVSETYLSVIKDHKLGTIIGQATAGADGAVNILLLPHGYRLRFSGTLVKTNTGSKHYLVGVIPDIEVKPTLEALKERRDEILERAIELAEQDIQSAAIGK</sequence>
<organism evidence="3 4">
    <name type="scientific">Olivibacter oleidegradans</name>
    <dbReference type="NCBI Taxonomy" id="760123"/>
    <lineage>
        <taxon>Bacteria</taxon>
        <taxon>Pseudomonadati</taxon>
        <taxon>Bacteroidota</taxon>
        <taxon>Sphingobacteriia</taxon>
        <taxon>Sphingobacteriales</taxon>
        <taxon>Sphingobacteriaceae</taxon>
        <taxon>Olivibacter</taxon>
    </lineage>
</organism>
<feature type="domain" description="Tail specific protease" evidence="2">
    <location>
        <begin position="608"/>
        <end position="723"/>
    </location>
</feature>
<feature type="signal peptide" evidence="1">
    <location>
        <begin position="1"/>
        <end position="20"/>
    </location>
</feature>
<comment type="caution">
    <text evidence="3">The sequence shown here is derived from an EMBL/GenBank/DDBJ whole genome shotgun (WGS) entry which is preliminary data.</text>
</comment>
<dbReference type="Pfam" id="PF03572">
    <property type="entry name" value="Peptidase_S41"/>
    <property type="match status" value="1"/>
</dbReference>
<proteinExistence type="predicted"/>
<dbReference type="InterPro" id="IPR005151">
    <property type="entry name" value="Tail-specific_protease"/>
</dbReference>
<dbReference type="Proteomes" id="UP001589774">
    <property type="component" value="Unassembled WGS sequence"/>
</dbReference>
<keyword evidence="1" id="KW-0732">Signal</keyword>